<dbReference type="EMBL" id="ML119732">
    <property type="protein sequence ID" value="RPA77079.1"/>
    <property type="molecule type" value="Genomic_DNA"/>
</dbReference>
<comment type="similarity">
    <text evidence="2">Belongs to the SNF5 family.</text>
</comment>
<feature type="region of interest" description="Disordered" evidence="6">
    <location>
        <begin position="74"/>
        <end position="101"/>
    </location>
</feature>
<dbReference type="STRING" id="1160509.A0A3N4HTS2"/>
<dbReference type="AlphaFoldDB" id="A0A3N4HTS2"/>
<sequence>MNRLAPAPPKSTQALQTTYAQRIGTFNTGLITPIIQTAVVSQAGVPLTRTTKRGTTIINYAEIEEDDDDVFEDRVAGGGRRGTPLNFGGDQSQQQQPRDYGDGIQRVVDIPGVPVSRPGPKHYPRTELQIHHAANRPEVLIPIRIDLDLDSGRRLKDSFLWNLYETLITPDEFAETMAVDLQLPPHMIGKIAEAIRSQLEEYAPVAQVELPAEENFPVIVNLNIHLRNSLFTDKFEWNLAENDHYTPEAFAQITCADMALVGEFKPAISHAIYEATLKSKKEILETPSLISDTVANDAAFDAAAGWRVDQDTFCDDWSPRIETLSREEIEKREENRDRELRRLRRESSRFGTGTVSYGVEEEAMGRGERKKKKRFPNRSPSPTGTPTNSSQLSDWERERWRCQWCLAPGTSVWGVRESYFGEKSICNNCSDVLHEEGALPAWLKGLHDLTAEWKNRIAMQSQQQVQQSSRSQRVR</sequence>
<evidence type="ECO:0000256" key="2">
    <source>
        <dbReference type="ARBA" id="ARBA00010239"/>
    </source>
</evidence>
<reference evidence="7 8" key="1">
    <citation type="journal article" date="2018" name="Nat. Ecol. Evol.">
        <title>Pezizomycetes genomes reveal the molecular basis of ectomycorrhizal truffle lifestyle.</title>
        <authorList>
            <person name="Murat C."/>
            <person name="Payen T."/>
            <person name="Noel B."/>
            <person name="Kuo A."/>
            <person name="Morin E."/>
            <person name="Chen J."/>
            <person name="Kohler A."/>
            <person name="Krizsan K."/>
            <person name="Balestrini R."/>
            <person name="Da Silva C."/>
            <person name="Montanini B."/>
            <person name="Hainaut M."/>
            <person name="Levati E."/>
            <person name="Barry K.W."/>
            <person name="Belfiori B."/>
            <person name="Cichocki N."/>
            <person name="Clum A."/>
            <person name="Dockter R.B."/>
            <person name="Fauchery L."/>
            <person name="Guy J."/>
            <person name="Iotti M."/>
            <person name="Le Tacon F."/>
            <person name="Lindquist E.A."/>
            <person name="Lipzen A."/>
            <person name="Malagnac F."/>
            <person name="Mello A."/>
            <person name="Molinier V."/>
            <person name="Miyauchi S."/>
            <person name="Poulain J."/>
            <person name="Riccioni C."/>
            <person name="Rubini A."/>
            <person name="Sitrit Y."/>
            <person name="Splivallo R."/>
            <person name="Traeger S."/>
            <person name="Wang M."/>
            <person name="Zifcakova L."/>
            <person name="Wipf D."/>
            <person name="Zambonelli A."/>
            <person name="Paolocci F."/>
            <person name="Nowrousian M."/>
            <person name="Ottonello S."/>
            <person name="Baldrian P."/>
            <person name="Spatafora J.W."/>
            <person name="Henrissat B."/>
            <person name="Nagy L.G."/>
            <person name="Aury J.M."/>
            <person name="Wincker P."/>
            <person name="Grigoriev I.V."/>
            <person name="Bonfante P."/>
            <person name="Martin F.M."/>
        </authorList>
    </citation>
    <scope>NUCLEOTIDE SEQUENCE [LARGE SCALE GENOMIC DNA]</scope>
    <source>
        <strain evidence="7 8">RN42</strain>
    </source>
</reference>
<comment type="subcellular location">
    <subcellularLocation>
        <location evidence="1">Nucleus</location>
    </subcellularLocation>
</comment>
<proteinExistence type="inferred from homology"/>
<dbReference type="Pfam" id="PF04855">
    <property type="entry name" value="SNF5"/>
    <property type="match status" value="1"/>
</dbReference>
<evidence type="ECO:0000256" key="4">
    <source>
        <dbReference type="ARBA" id="ARBA00023163"/>
    </source>
</evidence>
<gene>
    <name evidence="7" type="ORF">BJ508DRAFT_213146</name>
</gene>
<evidence type="ECO:0000256" key="3">
    <source>
        <dbReference type="ARBA" id="ARBA00023015"/>
    </source>
</evidence>
<keyword evidence="3" id="KW-0805">Transcription regulation</keyword>
<organism evidence="7 8">
    <name type="scientific">Ascobolus immersus RN42</name>
    <dbReference type="NCBI Taxonomy" id="1160509"/>
    <lineage>
        <taxon>Eukaryota</taxon>
        <taxon>Fungi</taxon>
        <taxon>Dikarya</taxon>
        <taxon>Ascomycota</taxon>
        <taxon>Pezizomycotina</taxon>
        <taxon>Pezizomycetes</taxon>
        <taxon>Pezizales</taxon>
        <taxon>Ascobolaceae</taxon>
        <taxon>Ascobolus</taxon>
    </lineage>
</organism>
<dbReference type="GO" id="GO:0006338">
    <property type="term" value="P:chromatin remodeling"/>
    <property type="evidence" value="ECO:0007669"/>
    <property type="project" value="InterPro"/>
</dbReference>
<name>A0A3N4HTS2_ASCIM</name>
<feature type="region of interest" description="Disordered" evidence="6">
    <location>
        <begin position="354"/>
        <end position="392"/>
    </location>
</feature>
<keyword evidence="4" id="KW-0804">Transcription</keyword>
<evidence type="ECO:0000256" key="1">
    <source>
        <dbReference type="ARBA" id="ARBA00004123"/>
    </source>
</evidence>
<protein>
    <submittedName>
        <fullName evidence="7">SNF5-domain-containing protein</fullName>
    </submittedName>
</protein>
<keyword evidence="8" id="KW-1185">Reference proteome</keyword>
<evidence type="ECO:0000313" key="8">
    <source>
        <dbReference type="Proteomes" id="UP000275078"/>
    </source>
</evidence>
<accession>A0A3N4HTS2</accession>
<dbReference type="InterPro" id="IPR006939">
    <property type="entry name" value="SNF5"/>
</dbReference>
<dbReference type="Proteomes" id="UP000275078">
    <property type="component" value="Unassembled WGS sequence"/>
</dbReference>
<feature type="compositionally biased region" description="Low complexity" evidence="6">
    <location>
        <begin position="377"/>
        <end position="390"/>
    </location>
</feature>
<dbReference type="GO" id="GO:0000228">
    <property type="term" value="C:nuclear chromosome"/>
    <property type="evidence" value="ECO:0007669"/>
    <property type="project" value="InterPro"/>
</dbReference>
<evidence type="ECO:0000313" key="7">
    <source>
        <dbReference type="EMBL" id="RPA77079.1"/>
    </source>
</evidence>
<dbReference type="PANTHER" id="PTHR10019">
    <property type="entry name" value="SNF5"/>
    <property type="match status" value="1"/>
</dbReference>
<dbReference type="OrthoDB" id="10258327at2759"/>
<evidence type="ECO:0000256" key="5">
    <source>
        <dbReference type="ARBA" id="ARBA00023242"/>
    </source>
</evidence>
<evidence type="ECO:0000256" key="6">
    <source>
        <dbReference type="SAM" id="MobiDB-lite"/>
    </source>
</evidence>
<keyword evidence="5" id="KW-0539">Nucleus</keyword>